<accession>A0A8X6F9D8</accession>
<dbReference type="AlphaFoldDB" id="A0A8X6F9D8"/>
<dbReference type="Proteomes" id="UP000887116">
    <property type="component" value="Unassembled WGS sequence"/>
</dbReference>
<dbReference type="OrthoDB" id="6467135at2759"/>
<comment type="caution">
    <text evidence="1">The sequence shown here is derived from an EMBL/GenBank/DDBJ whole genome shotgun (WGS) entry which is preliminary data.</text>
</comment>
<reference evidence="1" key="1">
    <citation type="submission" date="2020-07" db="EMBL/GenBank/DDBJ databases">
        <title>Multicomponent nature underlies the extraordinary mechanical properties of spider dragline silk.</title>
        <authorList>
            <person name="Kono N."/>
            <person name="Nakamura H."/>
            <person name="Mori M."/>
            <person name="Yoshida Y."/>
            <person name="Ohtoshi R."/>
            <person name="Malay A.D."/>
            <person name="Moran D.A.P."/>
            <person name="Tomita M."/>
            <person name="Numata K."/>
            <person name="Arakawa K."/>
        </authorList>
    </citation>
    <scope>NUCLEOTIDE SEQUENCE</scope>
</reference>
<evidence type="ECO:0000313" key="2">
    <source>
        <dbReference type="Proteomes" id="UP000887116"/>
    </source>
</evidence>
<keyword evidence="2" id="KW-1185">Reference proteome</keyword>
<organism evidence="1 2">
    <name type="scientific">Trichonephila clavata</name>
    <name type="common">Joro spider</name>
    <name type="synonym">Nephila clavata</name>
    <dbReference type="NCBI Taxonomy" id="2740835"/>
    <lineage>
        <taxon>Eukaryota</taxon>
        <taxon>Metazoa</taxon>
        <taxon>Ecdysozoa</taxon>
        <taxon>Arthropoda</taxon>
        <taxon>Chelicerata</taxon>
        <taxon>Arachnida</taxon>
        <taxon>Araneae</taxon>
        <taxon>Araneomorphae</taxon>
        <taxon>Entelegynae</taxon>
        <taxon>Araneoidea</taxon>
        <taxon>Nephilidae</taxon>
        <taxon>Trichonephila</taxon>
    </lineage>
</organism>
<name>A0A8X6F9D8_TRICU</name>
<sequence>MSVPCRMDVADVHGESTMASIADFEAFFTDQNTHNLTTKSTGSTYSFTSMCNAGRSEKKYGLHEDYDDYRIVLKVYDGKISSQQPHKFWIGKGKEMDVTESESHPLMKQVNDLFPATTRMLQRKEAVLKSCERSHPFY</sequence>
<gene>
    <name evidence="1" type="ORF">TNCT_162591</name>
</gene>
<dbReference type="EMBL" id="BMAO01031361">
    <property type="protein sequence ID" value="GFQ74500.1"/>
    <property type="molecule type" value="Genomic_DNA"/>
</dbReference>
<protein>
    <submittedName>
        <fullName evidence="1">Uncharacterized protein</fullName>
    </submittedName>
</protein>
<evidence type="ECO:0000313" key="1">
    <source>
        <dbReference type="EMBL" id="GFQ74500.1"/>
    </source>
</evidence>
<proteinExistence type="predicted"/>